<evidence type="ECO:0000313" key="2">
    <source>
        <dbReference type="Proteomes" id="UP001153618"/>
    </source>
</evidence>
<protein>
    <submittedName>
        <fullName evidence="1">Uncharacterized protein</fullName>
    </submittedName>
</protein>
<dbReference type="Proteomes" id="UP001153618">
    <property type="component" value="Unassembled WGS sequence"/>
</dbReference>
<reference evidence="1" key="1">
    <citation type="submission" date="2021-07" db="EMBL/GenBank/DDBJ databases">
        <authorList>
            <person name="Branca A.L. A."/>
        </authorList>
    </citation>
    <scope>NUCLEOTIDE SEQUENCE</scope>
</reference>
<dbReference type="AlphaFoldDB" id="A0A9W4MSS6"/>
<proteinExistence type="predicted"/>
<accession>A0A9W4MSS6</accession>
<sequence length="93" mass="10542">MTWAFLLSCSQKRILLSYCSMKRGDRAFEKQESNSLTASSRERVKDLQAVLDTDFGLAQRVNIEALIHLYEIGNLGPRQRTDPPVFLVDGVLI</sequence>
<keyword evidence="2" id="KW-1185">Reference proteome</keyword>
<gene>
    <name evidence="1" type="ORF">POLS_LOCUS3494</name>
</gene>
<name>A0A9W4MSS6_PENOL</name>
<dbReference type="OrthoDB" id="4199986at2759"/>
<dbReference type="EMBL" id="CAJVOS010000017">
    <property type="protein sequence ID" value="CAG8059313.1"/>
    <property type="molecule type" value="Genomic_DNA"/>
</dbReference>
<evidence type="ECO:0000313" key="1">
    <source>
        <dbReference type="EMBL" id="CAG8059313.1"/>
    </source>
</evidence>
<organism evidence="1 2">
    <name type="scientific">Penicillium olsonii</name>
    <dbReference type="NCBI Taxonomy" id="99116"/>
    <lineage>
        <taxon>Eukaryota</taxon>
        <taxon>Fungi</taxon>
        <taxon>Dikarya</taxon>
        <taxon>Ascomycota</taxon>
        <taxon>Pezizomycotina</taxon>
        <taxon>Eurotiomycetes</taxon>
        <taxon>Eurotiomycetidae</taxon>
        <taxon>Eurotiales</taxon>
        <taxon>Aspergillaceae</taxon>
        <taxon>Penicillium</taxon>
    </lineage>
</organism>
<comment type="caution">
    <text evidence="1">The sequence shown here is derived from an EMBL/GenBank/DDBJ whole genome shotgun (WGS) entry which is preliminary data.</text>
</comment>